<name>A0ABN8Y990_RANTA</name>
<dbReference type="EMBL" id="OX459952">
    <property type="protein sequence ID" value="CAI9158119.1"/>
    <property type="molecule type" value="Genomic_DNA"/>
</dbReference>
<sequence>MSVFCESCINELSPRMTEGGKEGEASRGHSLLCVSKSTPQLSTNPAQSPARQRTPMGRGQPQLLSVPGRWGEVLLTPAPLDFRESGMQHQATESPKQKGKKRGKAAF</sequence>
<gene>
    <name evidence="2" type="ORF">MRATA1EN1_LOCUS7081</name>
</gene>
<protein>
    <submittedName>
        <fullName evidence="2">Uncharacterized protein</fullName>
    </submittedName>
</protein>
<reference evidence="2" key="1">
    <citation type="submission" date="2023-04" db="EMBL/GenBank/DDBJ databases">
        <authorList>
            <consortium name="ELIXIR-Norway"/>
        </authorList>
    </citation>
    <scope>NUCLEOTIDE SEQUENCE [LARGE SCALE GENOMIC DNA]</scope>
</reference>
<proteinExistence type="predicted"/>
<evidence type="ECO:0000313" key="2">
    <source>
        <dbReference type="EMBL" id="CAI9158119.1"/>
    </source>
</evidence>
<feature type="compositionally biased region" description="Basic residues" evidence="1">
    <location>
        <begin position="97"/>
        <end position="107"/>
    </location>
</feature>
<keyword evidence="3" id="KW-1185">Reference proteome</keyword>
<feature type="region of interest" description="Disordered" evidence="1">
    <location>
        <begin position="81"/>
        <end position="107"/>
    </location>
</feature>
<organism evidence="2 3">
    <name type="scientific">Rangifer tarandus platyrhynchus</name>
    <name type="common">Svalbard reindeer</name>
    <dbReference type="NCBI Taxonomy" id="3082113"/>
    <lineage>
        <taxon>Eukaryota</taxon>
        <taxon>Metazoa</taxon>
        <taxon>Chordata</taxon>
        <taxon>Craniata</taxon>
        <taxon>Vertebrata</taxon>
        <taxon>Euteleostomi</taxon>
        <taxon>Mammalia</taxon>
        <taxon>Eutheria</taxon>
        <taxon>Laurasiatheria</taxon>
        <taxon>Artiodactyla</taxon>
        <taxon>Ruminantia</taxon>
        <taxon>Pecora</taxon>
        <taxon>Cervidae</taxon>
        <taxon>Odocoileinae</taxon>
        <taxon>Rangifer</taxon>
    </lineage>
</organism>
<evidence type="ECO:0000313" key="3">
    <source>
        <dbReference type="Proteomes" id="UP001176941"/>
    </source>
</evidence>
<dbReference type="Proteomes" id="UP001176941">
    <property type="component" value="Chromosome 16"/>
</dbReference>
<accession>A0ABN8Y990</accession>
<feature type="compositionally biased region" description="Polar residues" evidence="1">
    <location>
        <begin position="36"/>
        <end position="51"/>
    </location>
</feature>
<feature type="region of interest" description="Disordered" evidence="1">
    <location>
        <begin position="36"/>
        <end position="69"/>
    </location>
</feature>
<evidence type="ECO:0000256" key="1">
    <source>
        <dbReference type="SAM" id="MobiDB-lite"/>
    </source>
</evidence>